<dbReference type="Proteomes" id="UP000092460">
    <property type="component" value="Unassembled WGS sequence"/>
</dbReference>
<dbReference type="EMBL" id="JXJN01017874">
    <property type="status" value="NOT_ANNOTATED_CDS"/>
    <property type="molecule type" value="Genomic_DNA"/>
</dbReference>
<protein>
    <submittedName>
        <fullName evidence="2">Uncharacterized protein</fullName>
    </submittedName>
</protein>
<proteinExistence type="predicted"/>
<dbReference type="VEuPathDB" id="VectorBase:GPPI036260"/>
<sequence>MYIQICKHVRTVAVVIKLSKAVHSQAIRQHNLKAEDDDTFTIKAFKGRRLKLVFALCIKSRILRKIAKNFQARKSTKELNSGKLFSAQQASLESKTKNSMPSP</sequence>
<organism evidence="2 3">
    <name type="scientific">Glossina palpalis gambiensis</name>
    <dbReference type="NCBI Taxonomy" id="67801"/>
    <lineage>
        <taxon>Eukaryota</taxon>
        <taxon>Metazoa</taxon>
        <taxon>Ecdysozoa</taxon>
        <taxon>Arthropoda</taxon>
        <taxon>Hexapoda</taxon>
        <taxon>Insecta</taxon>
        <taxon>Pterygota</taxon>
        <taxon>Neoptera</taxon>
        <taxon>Endopterygota</taxon>
        <taxon>Diptera</taxon>
        <taxon>Brachycera</taxon>
        <taxon>Muscomorpha</taxon>
        <taxon>Hippoboscoidea</taxon>
        <taxon>Glossinidae</taxon>
        <taxon>Glossina</taxon>
    </lineage>
</organism>
<dbReference type="EnsemblMetazoa" id="GPPI036260-RA">
    <property type="protein sequence ID" value="GPPI036260-PA"/>
    <property type="gene ID" value="GPPI036260"/>
</dbReference>
<reference evidence="2" key="2">
    <citation type="submission" date="2020-05" db="UniProtKB">
        <authorList>
            <consortium name="EnsemblMetazoa"/>
        </authorList>
    </citation>
    <scope>IDENTIFICATION</scope>
    <source>
        <strain evidence="2">IAEA</strain>
    </source>
</reference>
<evidence type="ECO:0000256" key="1">
    <source>
        <dbReference type="SAM" id="MobiDB-lite"/>
    </source>
</evidence>
<evidence type="ECO:0000313" key="3">
    <source>
        <dbReference type="Proteomes" id="UP000092460"/>
    </source>
</evidence>
<keyword evidence="3" id="KW-1185">Reference proteome</keyword>
<name>A0A1B0BP96_9MUSC</name>
<dbReference type="AlphaFoldDB" id="A0A1B0BP96"/>
<evidence type="ECO:0000313" key="2">
    <source>
        <dbReference type="EnsemblMetazoa" id="GPPI036260-PA"/>
    </source>
</evidence>
<feature type="region of interest" description="Disordered" evidence="1">
    <location>
        <begin position="81"/>
        <end position="103"/>
    </location>
</feature>
<feature type="compositionally biased region" description="Polar residues" evidence="1">
    <location>
        <begin position="86"/>
        <end position="103"/>
    </location>
</feature>
<accession>A0A1B0BP96</accession>
<reference evidence="3" key="1">
    <citation type="submission" date="2015-01" db="EMBL/GenBank/DDBJ databases">
        <authorList>
            <person name="Aksoy S."/>
            <person name="Warren W."/>
            <person name="Wilson R.K."/>
        </authorList>
    </citation>
    <scope>NUCLEOTIDE SEQUENCE [LARGE SCALE GENOMIC DNA]</scope>
    <source>
        <strain evidence="3">IAEA</strain>
    </source>
</reference>